<feature type="binding site" evidence="6">
    <location>
        <position position="178"/>
    </location>
    <ligand>
        <name>a divalent metal cation</name>
        <dbReference type="ChEBI" id="CHEBI:60240"/>
        <label>2</label>
        <note>catalytic</note>
    </ligand>
</feature>
<name>A0A2M6P0P6_9BACT</name>
<proteinExistence type="inferred from homology"/>
<dbReference type="Gene3D" id="3.90.230.10">
    <property type="entry name" value="Creatinase/methionine aminopeptidase superfamily"/>
    <property type="match status" value="1"/>
</dbReference>
<evidence type="ECO:0000313" key="9">
    <source>
        <dbReference type="EMBL" id="PIR77271.1"/>
    </source>
</evidence>
<dbReference type="GO" id="GO:0070006">
    <property type="term" value="F:metalloaminopeptidase activity"/>
    <property type="evidence" value="ECO:0007669"/>
    <property type="project" value="UniProtKB-UniRule"/>
</dbReference>
<comment type="function">
    <text evidence="1 6">Removes the N-terminal methionine from nascent proteins. The N-terminal methionine is often cleaved when the second residue in the primary sequence is small and uncharged (Met-Ala-, Cys, Gly, Pro, Ser, Thr, or Val). Requires deformylation of the N(alpha)-formylated initiator methionine before it can be hydrolyzed.</text>
</comment>
<dbReference type="GO" id="GO:0004239">
    <property type="term" value="F:initiator methionyl aminopeptidase activity"/>
    <property type="evidence" value="ECO:0007669"/>
    <property type="project" value="UniProtKB-UniRule"/>
</dbReference>
<dbReference type="InterPro" id="IPR036005">
    <property type="entry name" value="Creatinase/aminopeptidase-like"/>
</dbReference>
<dbReference type="GO" id="GO:0006508">
    <property type="term" value="P:proteolysis"/>
    <property type="evidence" value="ECO:0007669"/>
    <property type="project" value="UniProtKB-KW"/>
</dbReference>
<keyword evidence="5 6" id="KW-0378">Hydrolase</keyword>
<dbReference type="InterPro" id="IPR000994">
    <property type="entry name" value="Pept_M24"/>
</dbReference>
<feature type="binding site" evidence="6">
    <location>
        <position position="243"/>
    </location>
    <ligand>
        <name>a divalent metal cation</name>
        <dbReference type="ChEBI" id="CHEBI:60240"/>
        <label>1</label>
    </ligand>
</feature>
<feature type="binding site" evidence="6">
    <location>
        <position position="83"/>
    </location>
    <ligand>
        <name>substrate</name>
    </ligand>
</feature>
<dbReference type="Pfam" id="PF00557">
    <property type="entry name" value="Peptidase_M24"/>
    <property type="match status" value="1"/>
</dbReference>
<evidence type="ECO:0000256" key="6">
    <source>
        <dbReference type="HAMAP-Rule" id="MF_01974"/>
    </source>
</evidence>
<evidence type="ECO:0000256" key="2">
    <source>
        <dbReference type="ARBA" id="ARBA00022438"/>
    </source>
</evidence>
<reference evidence="10" key="1">
    <citation type="submission" date="2017-09" db="EMBL/GenBank/DDBJ databases">
        <title>Depth-based differentiation of microbial function through sediment-hosted aquifers and enrichment of novel symbionts in the deep terrestrial subsurface.</title>
        <authorList>
            <person name="Probst A.J."/>
            <person name="Ladd B."/>
            <person name="Jarett J.K."/>
            <person name="Geller-Mcgrath D.E."/>
            <person name="Sieber C.M.K."/>
            <person name="Emerson J.B."/>
            <person name="Anantharaman K."/>
            <person name="Thomas B.C."/>
            <person name="Malmstrom R."/>
            <person name="Stieglmeier M."/>
            <person name="Klingl A."/>
            <person name="Woyke T."/>
            <person name="Ryan C.M."/>
            <person name="Banfield J.F."/>
        </authorList>
    </citation>
    <scope>NUCLEOTIDE SEQUENCE [LARGE SCALE GENOMIC DNA]</scope>
</reference>
<dbReference type="EMBL" id="PFBW01000146">
    <property type="protein sequence ID" value="PIR77271.1"/>
    <property type="molecule type" value="Genomic_DNA"/>
</dbReference>
<protein>
    <recommendedName>
        <fullName evidence="6 7">Methionine aminopeptidase</fullName>
        <shortName evidence="6">MAP</shortName>
        <shortName evidence="6">MetAP</shortName>
        <ecNumber evidence="6 7">3.4.11.18</ecNumber>
    </recommendedName>
    <alternativeName>
        <fullName evidence="6">Peptidase M</fullName>
    </alternativeName>
</protein>
<feature type="binding site" evidence="6">
    <location>
        <position position="101"/>
    </location>
    <ligand>
        <name>a divalent metal cation</name>
        <dbReference type="ChEBI" id="CHEBI:60240"/>
        <label>1</label>
    </ligand>
</feature>
<dbReference type="EC" id="3.4.11.18" evidence="6 7"/>
<dbReference type="PANTHER" id="PTHR43330">
    <property type="entry name" value="METHIONINE AMINOPEPTIDASE"/>
    <property type="match status" value="1"/>
</dbReference>
<comment type="catalytic activity">
    <reaction evidence="6 7">
        <text>Release of N-terminal amino acids, preferentially methionine, from peptides and arylamides.</text>
        <dbReference type="EC" id="3.4.11.18"/>
    </reaction>
</comment>
<dbReference type="SUPFAM" id="SSF55920">
    <property type="entry name" value="Creatinase/aminopeptidase"/>
    <property type="match status" value="1"/>
</dbReference>
<dbReference type="GO" id="GO:0046872">
    <property type="term" value="F:metal ion binding"/>
    <property type="evidence" value="ECO:0007669"/>
    <property type="project" value="UniProtKB-UniRule"/>
</dbReference>
<evidence type="ECO:0000256" key="3">
    <source>
        <dbReference type="ARBA" id="ARBA00022670"/>
    </source>
</evidence>
<comment type="cofactor">
    <cofactor evidence="6">
        <name>Co(2+)</name>
        <dbReference type="ChEBI" id="CHEBI:48828"/>
    </cofactor>
    <cofactor evidence="6">
        <name>Zn(2+)</name>
        <dbReference type="ChEBI" id="CHEBI:29105"/>
    </cofactor>
    <cofactor evidence="6">
        <name>Mn(2+)</name>
        <dbReference type="ChEBI" id="CHEBI:29035"/>
    </cofactor>
    <cofactor evidence="6">
        <name>Fe(2+)</name>
        <dbReference type="ChEBI" id="CHEBI:29033"/>
    </cofactor>
    <text evidence="6">Binds 2 divalent metal cations per subunit. Has a high-affinity and a low affinity metal-binding site. The true nature of the physiological cofactor is under debate. The enzyme is active with cobalt, zinc, manganese or divalent iron ions. Most likely, methionine aminopeptidases function as mononuclear Fe(2+)-metalloproteases under physiological conditions, and the catalytically relevant metal-binding site has been assigned to the histidine-containing high-affinity site.</text>
</comment>
<dbReference type="PRINTS" id="PR00599">
    <property type="entry name" value="MAPEPTIDASE"/>
</dbReference>
<dbReference type="Proteomes" id="UP000228528">
    <property type="component" value="Unassembled WGS sequence"/>
</dbReference>
<dbReference type="NCBIfam" id="TIGR00500">
    <property type="entry name" value="met_pdase_I"/>
    <property type="match status" value="1"/>
</dbReference>
<dbReference type="CDD" id="cd01086">
    <property type="entry name" value="MetAP1"/>
    <property type="match status" value="1"/>
</dbReference>
<feature type="binding site" evidence="6">
    <location>
        <position position="185"/>
    </location>
    <ligand>
        <name>substrate</name>
    </ligand>
</feature>
<keyword evidence="3 6" id="KW-0645">Protease</keyword>
<comment type="similarity">
    <text evidence="6">Belongs to the peptidase M24A family. Methionine aminopeptidase type 1 subfamily.</text>
</comment>
<dbReference type="GO" id="GO:0005829">
    <property type="term" value="C:cytosol"/>
    <property type="evidence" value="ECO:0007669"/>
    <property type="project" value="TreeGrafter"/>
</dbReference>
<feature type="binding site" evidence="6">
    <location>
        <position position="212"/>
    </location>
    <ligand>
        <name>a divalent metal cation</name>
        <dbReference type="ChEBI" id="CHEBI:60240"/>
        <label>2</label>
        <note>catalytic</note>
    </ligand>
</feature>
<dbReference type="AlphaFoldDB" id="A0A2M6P0P6"/>
<evidence type="ECO:0000259" key="8">
    <source>
        <dbReference type="Pfam" id="PF00557"/>
    </source>
</evidence>
<dbReference type="InterPro" id="IPR002467">
    <property type="entry name" value="Pept_M24A_MAP1"/>
</dbReference>
<feature type="domain" description="Peptidase M24" evidence="8">
    <location>
        <begin position="12"/>
        <end position="249"/>
    </location>
</feature>
<dbReference type="HAMAP" id="MF_01974">
    <property type="entry name" value="MetAP_1"/>
    <property type="match status" value="1"/>
</dbReference>
<gene>
    <name evidence="6 9" type="primary">map</name>
    <name evidence="9" type="ORF">COU30_03395</name>
</gene>
<evidence type="ECO:0000256" key="7">
    <source>
        <dbReference type="RuleBase" id="RU003653"/>
    </source>
</evidence>
<evidence type="ECO:0000256" key="4">
    <source>
        <dbReference type="ARBA" id="ARBA00022723"/>
    </source>
</evidence>
<dbReference type="InterPro" id="IPR001714">
    <property type="entry name" value="Pept_M24_MAP"/>
</dbReference>
<accession>A0A2M6P0P6</accession>
<feature type="binding site" evidence="6">
    <location>
        <position position="243"/>
    </location>
    <ligand>
        <name>a divalent metal cation</name>
        <dbReference type="ChEBI" id="CHEBI:60240"/>
        <label>2</label>
        <note>catalytic</note>
    </ligand>
</feature>
<organism evidence="9 10">
    <name type="scientific">Candidatus Magasanikbacteria bacterium CG10_big_fil_rev_8_21_14_0_10_38_6</name>
    <dbReference type="NCBI Taxonomy" id="1974647"/>
    <lineage>
        <taxon>Bacteria</taxon>
        <taxon>Candidatus Magasanikiibacteriota</taxon>
    </lineage>
</organism>
<feature type="binding site" evidence="6">
    <location>
        <position position="115"/>
    </location>
    <ligand>
        <name>a divalent metal cation</name>
        <dbReference type="ChEBI" id="CHEBI:60240"/>
        <label>1</label>
    </ligand>
</feature>
<keyword evidence="2 6" id="KW-0031">Aminopeptidase</keyword>
<keyword evidence="4 6" id="KW-0479">Metal-binding</keyword>
<evidence type="ECO:0000313" key="10">
    <source>
        <dbReference type="Proteomes" id="UP000228528"/>
    </source>
</evidence>
<evidence type="ECO:0000256" key="5">
    <source>
        <dbReference type="ARBA" id="ARBA00022801"/>
    </source>
</evidence>
<comment type="caution">
    <text evidence="9">The sequence shown here is derived from an EMBL/GenBank/DDBJ whole genome shotgun (WGS) entry which is preliminary data.</text>
</comment>
<dbReference type="PANTHER" id="PTHR43330:SF27">
    <property type="entry name" value="METHIONINE AMINOPEPTIDASE"/>
    <property type="match status" value="1"/>
</dbReference>
<evidence type="ECO:0000256" key="1">
    <source>
        <dbReference type="ARBA" id="ARBA00002521"/>
    </source>
</evidence>
<comment type="subunit">
    <text evidence="6">Monomer.</text>
</comment>
<feature type="binding site" evidence="6">
    <location>
        <position position="115"/>
    </location>
    <ligand>
        <name>a divalent metal cation</name>
        <dbReference type="ChEBI" id="CHEBI:60240"/>
        <label>2</label>
        <note>catalytic</note>
    </ligand>
</feature>
<sequence>MAYIKNKQEIEKIIEGGQILGEILEDLAAMAKPGVTGFDIDMEAERRILEAGGKPAFKGYKSRKSDPAFPSTICFSINDEIVHGIATKKKVIKDGDIVSIDIGMKYPAEGGYFTDTAITVPVGDVSEQAKQLLAVTKKSLYKAIKQATVGNVISDIGKTVEDYIEPQGYGIVRDLVGHGVGHGVHEEPRVPNYFDEELTRWKLESGVVIAIEPMITIGSYEVKTADDGWSISTEDGSLSAHFEHTVVISKDGPIIATLRPSEKK</sequence>